<dbReference type="AlphaFoldDB" id="A0A1D1ZJG7"/>
<dbReference type="SUPFAM" id="SSF48371">
    <property type="entry name" value="ARM repeat"/>
    <property type="match status" value="1"/>
</dbReference>
<dbReference type="PANTHER" id="PTHR15430:SF1">
    <property type="entry name" value="GLOMULIN"/>
    <property type="match status" value="1"/>
</dbReference>
<dbReference type="Pfam" id="PF08568">
    <property type="entry name" value="Kinetochor_Ybp2"/>
    <property type="match status" value="2"/>
</dbReference>
<dbReference type="EMBL" id="GDJX01000806">
    <property type="protein sequence ID" value="JAT67130.1"/>
    <property type="molecule type" value="Transcribed_RNA"/>
</dbReference>
<dbReference type="InterPro" id="IPR013877">
    <property type="entry name" value="YAP-bd/ALF4/Glomulin"/>
</dbReference>
<protein>
    <submittedName>
        <fullName evidence="2">Aberrant root formation protein 4</fullName>
    </submittedName>
</protein>
<reference evidence="2" key="1">
    <citation type="submission" date="2015-07" db="EMBL/GenBank/DDBJ databases">
        <title>Transcriptome Assembly of Anthurium amnicola.</title>
        <authorList>
            <person name="Suzuki J."/>
        </authorList>
    </citation>
    <scope>NUCLEOTIDE SEQUENCE</scope>
</reference>
<evidence type="ECO:0000256" key="1">
    <source>
        <dbReference type="SAM" id="MobiDB-lite"/>
    </source>
</evidence>
<dbReference type="PANTHER" id="PTHR15430">
    <property type="entry name" value="GLOMULIN"/>
    <property type="match status" value="1"/>
</dbReference>
<dbReference type="InterPro" id="IPR019516">
    <property type="entry name" value="Glomulin/ALF4"/>
</dbReference>
<dbReference type="GO" id="GO:0055105">
    <property type="term" value="F:ubiquitin-protein transferase inhibitor activity"/>
    <property type="evidence" value="ECO:0007669"/>
    <property type="project" value="TreeGrafter"/>
</dbReference>
<name>A0A1D1ZJG7_9ARAE</name>
<proteinExistence type="predicted"/>
<evidence type="ECO:0000313" key="2">
    <source>
        <dbReference type="EMBL" id="JAT67130.1"/>
    </source>
</evidence>
<dbReference type="InterPro" id="IPR016024">
    <property type="entry name" value="ARM-type_fold"/>
</dbReference>
<organism evidence="2">
    <name type="scientific">Anthurium amnicola</name>
    <dbReference type="NCBI Taxonomy" id="1678845"/>
    <lineage>
        <taxon>Eukaryota</taxon>
        <taxon>Viridiplantae</taxon>
        <taxon>Streptophyta</taxon>
        <taxon>Embryophyta</taxon>
        <taxon>Tracheophyta</taxon>
        <taxon>Spermatophyta</taxon>
        <taxon>Magnoliopsida</taxon>
        <taxon>Liliopsida</taxon>
        <taxon>Araceae</taxon>
        <taxon>Pothoideae</taxon>
        <taxon>Potheae</taxon>
        <taxon>Anthurium</taxon>
    </lineage>
</organism>
<dbReference type="GO" id="GO:0005737">
    <property type="term" value="C:cytoplasm"/>
    <property type="evidence" value="ECO:0007669"/>
    <property type="project" value="TreeGrafter"/>
</dbReference>
<accession>A0A1D1ZJG7</accession>
<gene>
    <name evidence="2" type="primary">ALF4_1</name>
    <name evidence="2" type="ORF">g.50395</name>
</gene>
<sequence length="618" mass="68721">MSSPDAQQPEGIDFRRMQLDGDPSSSISARLRGALATCSKCLEAGDYVGSDKAISELVDLLNDVAESPPSVSGNAVSREALSEEALAEVHGFLSSPSADQVTVDALSLELPKVVVRFTGVSDKCREFVEKIIDSLIATCNPRDMLSMLCEALYSQMKVSTTPTDFVILLKGLSRVFVYIKRHHVQQVKESLPVVLNVVQTVASEFDGEDEVSLHDFFRSVITVAESIQSVCEKMVGERKEELCAILSLYALQSMAFLSMSNLANKVSNCVSFAMKLSRFLPFCGLTYLGLITGCDIESVTKAVCREDGDDFIFCFSSVKDGASLAVLWGSLSDEVAKAAGEQLETVVDELRRDRTKRWQAVGMLKYVFWSTKYPWKIQAQSIEFLSSIMDGIIREEYGDDCTGKSFLIPRIFTALQALEKVIMFAPDATLRQEAFSALRHFIQLLSDIPCSQRFDMFKALLTNNSSPDMIALLLDLVRKEVHTESCERASSREIMHSENTSRFWSRSALELVELILKPPDGGPPSLPEHSLPILSALNLYKFILMRESTGKIGQTRVLTEMNLQKAYTEWLLPLRTLVSGIEAENKEDNDELAFHTLCALNPVQFVLYDCIELVEGYL</sequence>
<feature type="region of interest" description="Disordered" evidence="1">
    <location>
        <begin position="1"/>
        <end position="23"/>
    </location>
</feature>